<accession>A0ABT2SHP6</accession>
<comment type="caution">
    <text evidence="1">The sequence shown here is derived from an EMBL/GenBank/DDBJ whole genome shotgun (WGS) entry which is preliminary data.</text>
</comment>
<evidence type="ECO:0000313" key="1">
    <source>
        <dbReference type="EMBL" id="MCU6724017.1"/>
    </source>
</evidence>
<sequence>MQVDLHDILKIDGKKMQVNAELEMDQFHGTFGDYPIVRKSPVSLEIVNKGDRNLQIKGSSEVVLAIPCDRCLEEVDTRIPLDFEKEVDMKLDEEERVQALDEQYFIEGYNLDVDKLVCSEMLVSWPSKVLCKENCKGLCNTCGTNLNLKTCDCEPTDLDPRMAQIQEIFNKFKEV</sequence>
<proteinExistence type="predicted"/>
<dbReference type="EMBL" id="JAOQKE010000001">
    <property type="protein sequence ID" value="MCU6724017.1"/>
    <property type="molecule type" value="Genomic_DNA"/>
</dbReference>
<dbReference type="PANTHER" id="PTHR34374">
    <property type="entry name" value="LARGE RIBOSOMAL RNA SUBUNIT ACCUMULATION PROTEIN YCED HOMOLOG 1, CHLOROPLASTIC"/>
    <property type="match status" value="1"/>
</dbReference>
<name>A0ABT2SHP6_9FIRM</name>
<dbReference type="Pfam" id="PF02620">
    <property type="entry name" value="YceD"/>
    <property type="match status" value="1"/>
</dbReference>
<protein>
    <submittedName>
        <fullName evidence="1">DUF177 domain-containing protein</fullName>
    </submittedName>
</protein>
<evidence type="ECO:0000313" key="2">
    <source>
        <dbReference type="Proteomes" id="UP001652338"/>
    </source>
</evidence>
<dbReference type="Proteomes" id="UP001652338">
    <property type="component" value="Unassembled WGS sequence"/>
</dbReference>
<dbReference type="InterPro" id="IPR003772">
    <property type="entry name" value="YceD"/>
</dbReference>
<organism evidence="1 2">
    <name type="scientific">Muricoprocola aceti</name>
    <dbReference type="NCBI Taxonomy" id="2981772"/>
    <lineage>
        <taxon>Bacteria</taxon>
        <taxon>Bacillati</taxon>
        <taxon>Bacillota</taxon>
        <taxon>Clostridia</taxon>
        <taxon>Lachnospirales</taxon>
        <taxon>Lachnospiraceae</taxon>
        <taxon>Muricoprocola</taxon>
    </lineage>
</organism>
<dbReference type="PANTHER" id="PTHR34374:SF1">
    <property type="entry name" value="LARGE RIBOSOMAL RNA SUBUNIT ACCUMULATION PROTEIN YCED HOMOLOG 1, CHLOROPLASTIC"/>
    <property type="match status" value="1"/>
</dbReference>
<reference evidence="1 2" key="1">
    <citation type="journal article" date="2021" name="ISME Commun">
        <title>Automated analysis of genomic sequences facilitates high-throughput and comprehensive description of bacteria.</title>
        <authorList>
            <person name="Hitch T.C.A."/>
        </authorList>
    </citation>
    <scope>NUCLEOTIDE SEQUENCE [LARGE SCALE GENOMIC DNA]</scope>
    <source>
        <strain evidence="1 2">Sanger_29</strain>
    </source>
</reference>
<gene>
    <name evidence="1" type="ORF">OCV47_01370</name>
</gene>
<dbReference type="RefSeq" id="WP_262653233.1">
    <property type="nucleotide sequence ID" value="NZ_JAOQKE010000001.1"/>
</dbReference>
<keyword evidence="2" id="KW-1185">Reference proteome</keyword>